<dbReference type="EMBL" id="KN837384">
    <property type="protein sequence ID" value="KIJ26101.1"/>
    <property type="molecule type" value="Genomic_DNA"/>
</dbReference>
<evidence type="ECO:0000313" key="3">
    <source>
        <dbReference type="Proteomes" id="UP000054279"/>
    </source>
</evidence>
<name>A0A0C9UKU5_SPHS4</name>
<evidence type="ECO:0000256" key="1">
    <source>
        <dbReference type="SAM" id="MobiDB-lite"/>
    </source>
</evidence>
<protein>
    <submittedName>
        <fullName evidence="2">Uncharacterized protein</fullName>
    </submittedName>
</protein>
<reference evidence="2 3" key="1">
    <citation type="submission" date="2014-06" db="EMBL/GenBank/DDBJ databases">
        <title>Evolutionary Origins and Diversification of the Mycorrhizal Mutualists.</title>
        <authorList>
            <consortium name="DOE Joint Genome Institute"/>
            <consortium name="Mycorrhizal Genomics Consortium"/>
            <person name="Kohler A."/>
            <person name="Kuo A."/>
            <person name="Nagy L.G."/>
            <person name="Floudas D."/>
            <person name="Copeland A."/>
            <person name="Barry K.W."/>
            <person name="Cichocki N."/>
            <person name="Veneault-Fourrey C."/>
            <person name="LaButti K."/>
            <person name="Lindquist E.A."/>
            <person name="Lipzen A."/>
            <person name="Lundell T."/>
            <person name="Morin E."/>
            <person name="Murat C."/>
            <person name="Riley R."/>
            <person name="Ohm R."/>
            <person name="Sun H."/>
            <person name="Tunlid A."/>
            <person name="Henrissat B."/>
            <person name="Grigoriev I.V."/>
            <person name="Hibbett D.S."/>
            <person name="Martin F."/>
        </authorList>
    </citation>
    <scope>NUCLEOTIDE SEQUENCE [LARGE SCALE GENOMIC DNA]</scope>
    <source>
        <strain evidence="2 3">SS14</strain>
    </source>
</reference>
<dbReference type="Proteomes" id="UP000054279">
    <property type="component" value="Unassembled WGS sequence"/>
</dbReference>
<organism evidence="2 3">
    <name type="scientific">Sphaerobolus stellatus (strain SS14)</name>
    <dbReference type="NCBI Taxonomy" id="990650"/>
    <lineage>
        <taxon>Eukaryota</taxon>
        <taxon>Fungi</taxon>
        <taxon>Dikarya</taxon>
        <taxon>Basidiomycota</taxon>
        <taxon>Agaricomycotina</taxon>
        <taxon>Agaricomycetes</taxon>
        <taxon>Phallomycetidae</taxon>
        <taxon>Geastrales</taxon>
        <taxon>Sphaerobolaceae</taxon>
        <taxon>Sphaerobolus</taxon>
    </lineage>
</organism>
<feature type="region of interest" description="Disordered" evidence="1">
    <location>
        <begin position="188"/>
        <end position="242"/>
    </location>
</feature>
<dbReference type="AlphaFoldDB" id="A0A0C9UKU5"/>
<gene>
    <name evidence="2" type="ORF">M422DRAFT_272880</name>
</gene>
<accession>A0A0C9UKU5</accession>
<keyword evidence="3" id="KW-1185">Reference proteome</keyword>
<dbReference type="HOGENOM" id="CLU_1147809_0_0_1"/>
<proteinExistence type="predicted"/>
<sequence>MAQSHIQDENPISRMFLNSFRSNNFLRTPRISISAVDSSCVEVPQSNQSHLEVCTRLTILLNSILARNAIEPRKHLFLKTIDVTISSDKPIPLSLSIILSGVSPEFADSVAAASQAFLSSIISPIAVCTDSEYAILTSALSRLVIMTGTTLTVYMFDCADALLEKMTQTLALILQLVMKMNREHAKHVNLGRHGVKRDESTPCRPYSSVPKQSLGAGQLTEEKEPGCESEGSFLQHAQDTGV</sequence>
<evidence type="ECO:0000313" key="2">
    <source>
        <dbReference type="EMBL" id="KIJ26101.1"/>
    </source>
</evidence>